<keyword evidence="1" id="KW-0472">Membrane</keyword>
<dbReference type="KEGG" id="vg:37627577"/>
<dbReference type="Proteomes" id="UP000120691">
    <property type="component" value="Segment"/>
</dbReference>
<evidence type="ECO:0000256" key="1">
    <source>
        <dbReference type="SAM" id="Phobius"/>
    </source>
</evidence>
<name>A0A0D3R1N5_9RHAB</name>
<dbReference type="RefSeq" id="YP_009362236.1">
    <property type="nucleotide sequence ID" value="NC_034544.1"/>
</dbReference>
<dbReference type="EMBL" id="KM204995">
    <property type="protein sequence ID" value="AJR28380.1"/>
    <property type="molecule type" value="Viral_cRNA"/>
</dbReference>
<keyword evidence="1" id="KW-1133">Transmembrane helix</keyword>
<protein>
    <submittedName>
        <fullName evidence="2">Uncharacterized protein</fullName>
    </submittedName>
</protein>
<sequence length="85" mass="9881">MEKSLEKNFGLDGLKFLEKGWEDFKKSVAVIFWILIVIAIIKVLSFLARVLGQVFRALTFVSEFAGKGVKKLKRVKKRRLKLRKK</sequence>
<organism evidence="2 3">
    <name type="scientific">Iriri virus</name>
    <dbReference type="NCBI Taxonomy" id="1620893"/>
    <lineage>
        <taxon>Viruses</taxon>
        <taxon>Riboviria</taxon>
        <taxon>Orthornavirae</taxon>
        <taxon>Negarnaviricota</taxon>
        <taxon>Haploviricotina</taxon>
        <taxon>Monjiviricetes</taxon>
        <taxon>Mononegavirales</taxon>
        <taxon>Rhabdoviridae</taxon>
        <taxon>Alpharhabdovirinae</taxon>
        <taxon>Curiovirus</taxon>
        <taxon>Curiovirus iriri</taxon>
    </lineage>
</organism>
<proteinExistence type="predicted"/>
<evidence type="ECO:0000313" key="2">
    <source>
        <dbReference type="EMBL" id="AJR28380.1"/>
    </source>
</evidence>
<evidence type="ECO:0000313" key="3">
    <source>
        <dbReference type="Proteomes" id="UP000120691"/>
    </source>
</evidence>
<feature type="transmembrane region" description="Helical" evidence="1">
    <location>
        <begin position="28"/>
        <end position="48"/>
    </location>
</feature>
<keyword evidence="1" id="KW-0812">Transmembrane</keyword>
<accession>A0A0D3R1N5</accession>
<reference evidence="2 3" key="1">
    <citation type="journal article" date="2015" name="PLoS Pathog.">
        <title>Evolution of genome size and complexity in the rhabdoviridae.</title>
        <authorList>
            <person name="Walker P.J."/>
            <person name="Firth C."/>
            <person name="Widen S.G."/>
            <person name="Blasdell K.R."/>
            <person name="Guzman H."/>
            <person name="Wood T.G."/>
            <person name="Paradkar P.N."/>
            <person name="Holmes E.C."/>
            <person name="Tesh R.B."/>
            <person name="Vasilakis N."/>
        </authorList>
    </citation>
    <scope>NUCLEOTIDE SEQUENCE [LARGE SCALE GENOMIC DNA]</scope>
    <source>
        <strain evidence="2">BeAr408005</strain>
    </source>
</reference>
<dbReference type="GeneID" id="37627577"/>
<keyword evidence="3" id="KW-1185">Reference proteome</keyword>